<dbReference type="GO" id="GO:0005737">
    <property type="term" value="C:cytoplasm"/>
    <property type="evidence" value="ECO:0007669"/>
    <property type="project" value="TreeGrafter"/>
</dbReference>
<dbReference type="PANTHER" id="PTHR30098:SF2">
    <property type="entry name" value="LEUCYL_PHENYLALANYL-TRNA--PROTEIN TRANSFERASE"/>
    <property type="match status" value="1"/>
</dbReference>
<reference evidence="4 5" key="1">
    <citation type="submission" date="2020-01" db="EMBL/GenBank/DDBJ databases">
        <title>Muriicola jejuensis KCTC 22299.</title>
        <authorList>
            <person name="Wang G."/>
        </authorList>
    </citation>
    <scope>NUCLEOTIDE SEQUENCE [LARGE SCALE GENOMIC DNA]</scope>
    <source>
        <strain evidence="4 5">KCTC 22299</strain>
    </source>
</reference>
<accession>A0A6P0U8P4</accession>
<name>A0A6P0U8P4_9FLAO</name>
<dbReference type="GO" id="GO:0008914">
    <property type="term" value="F:leucyl-tRNA--protein transferase activity"/>
    <property type="evidence" value="ECO:0007669"/>
    <property type="project" value="InterPro"/>
</dbReference>
<gene>
    <name evidence="4" type="ORF">GWK09_02960</name>
</gene>
<keyword evidence="3" id="KW-0012">Acyltransferase</keyword>
<dbReference type="EMBL" id="JAABOP010000001">
    <property type="protein sequence ID" value="NER09464.1"/>
    <property type="molecule type" value="Genomic_DNA"/>
</dbReference>
<dbReference type="Gene3D" id="3.40.630.70">
    <property type="entry name" value="Leucyl/phenylalanyl-tRNA-protein transferase, C-terminal domain"/>
    <property type="match status" value="1"/>
</dbReference>
<evidence type="ECO:0000256" key="1">
    <source>
        <dbReference type="ARBA" id="ARBA00022490"/>
    </source>
</evidence>
<dbReference type="Proteomes" id="UP000468443">
    <property type="component" value="Unassembled WGS sequence"/>
</dbReference>
<evidence type="ECO:0000313" key="4">
    <source>
        <dbReference type="EMBL" id="NER09464.1"/>
    </source>
</evidence>
<keyword evidence="2" id="KW-0808">Transferase</keyword>
<dbReference type="InterPro" id="IPR004616">
    <property type="entry name" value="Leu/Phe-tRNA_Trfase"/>
</dbReference>
<comment type="caution">
    <text evidence="4">The sequence shown here is derived from an EMBL/GenBank/DDBJ whole genome shotgun (WGS) entry which is preliminary data.</text>
</comment>
<protein>
    <recommendedName>
        <fullName evidence="6">Leucyltransferase</fullName>
    </recommendedName>
</protein>
<evidence type="ECO:0000256" key="3">
    <source>
        <dbReference type="ARBA" id="ARBA00023315"/>
    </source>
</evidence>
<proteinExistence type="predicted"/>
<dbReference type="AlphaFoldDB" id="A0A6P0U8P4"/>
<dbReference type="InterPro" id="IPR042203">
    <property type="entry name" value="Leu/Phe-tRNA_Trfase_C"/>
</dbReference>
<dbReference type="Pfam" id="PF03588">
    <property type="entry name" value="Leu_Phe_trans"/>
    <property type="match status" value="1"/>
</dbReference>
<dbReference type="RefSeq" id="WP_163691518.1">
    <property type="nucleotide sequence ID" value="NZ_FXTW01000001.1"/>
</dbReference>
<sequence length="241" mass="27865">MSSNLQTFLNDYTVPYFELTTDEFKLPPPHFADLDGLLAVGGTLSAENLLTAYRSGVYYWHHPLKKVQWWSPDPRIVLFPESSLMDATIPLRPHQEYVIRFNGDFEALLRLCQRQYNDQEHMNPFWLSERMYRIFTELHKMDFAHSVEAWEGDDLIGGIFGIALGNLFFGEYQAGPNSAISVSLLKALLDRLREKGFALLDMQKPSVYIQGVAYEEMARVNFVHHCREIELHSTTRQTTLT</sequence>
<evidence type="ECO:0000313" key="5">
    <source>
        <dbReference type="Proteomes" id="UP000468443"/>
    </source>
</evidence>
<organism evidence="4 5">
    <name type="scientific">Muriicola jejuensis</name>
    <dbReference type="NCBI Taxonomy" id="504488"/>
    <lineage>
        <taxon>Bacteria</taxon>
        <taxon>Pseudomonadati</taxon>
        <taxon>Bacteroidota</taxon>
        <taxon>Flavobacteriia</taxon>
        <taxon>Flavobacteriales</taxon>
        <taxon>Flavobacteriaceae</taxon>
        <taxon>Muriicola</taxon>
    </lineage>
</organism>
<dbReference type="PANTHER" id="PTHR30098">
    <property type="entry name" value="LEUCYL/PHENYLALANYL-TRNA--PROTEIN TRANSFERASE"/>
    <property type="match status" value="1"/>
</dbReference>
<dbReference type="InterPro" id="IPR016181">
    <property type="entry name" value="Acyl_CoA_acyltransferase"/>
</dbReference>
<dbReference type="InterPro" id="IPR042221">
    <property type="entry name" value="Leu/Phe-tRNA_Trfase_N"/>
</dbReference>
<dbReference type="SUPFAM" id="SSF55729">
    <property type="entry name" value="Acyl-CoA N-acyltransferases (Nat)"/>
    <property type="match status" value="1"/>
</dbReference>
<keyword evidence="5" id="KW-1185">Reference proteome</keyword>
<keyword evidence="1" id="KW-0963">Cytoplasm</keyword>
<dbReference type="GO" id="GO:0030163">
    <property type="term" value="P:protein catabolic process"/>
    <property type="evidence" value="ECO:0007669"/>
    <property type="project" value="InterPro"/>
</dbReference>
<evidence type="ECO:0008006" key="6">
    <source>
        <dbReference type="Google" id="ProtNLM"/>
    </source>
</evidence>
<evidence type="ECO:0000256" key="2">
    <source>
        <dbReference type="ARBA" id="ARBA00022679"/>
    </source>
</evidence>
<dbReference type="Gene3D" id="3.30.70.3550">
    <property type="entry name" value="Leucyl/phenylalanyl-tRNA-protein transferase, N-terminal domain"/>
    <property type="match status" value="1"/>
</dbReference>